<dbReference type="SUPFAM" id="SSF51905">
    <property type="entry name" value="FAD/NAD(P)-binding domain"/>
    <property type="match status" value="1"/>
</dbReference>
<dbReference type="PANTHER" id="PTHR43004:SF19">
    <property type="entry name" value="BINDING MONOOXYGENASE, PUTATIVE (JCVI)-RELATED"/>
    <property type="match status" value="1"/>
</dbReference>
<keyword evidence="3" id="KW-0274">FAD</keyword>
<evidence type="ECO:0000313" key="6">
    <source>
        <dbReference type="Proteomes" id="UP000295444"/>
    </source>
</evidence>
<evidence type="ECO:0000256" key="3">
    <source>
        <dbReference type="ARBA" id="ARBA00022827"/>
    </source>
</evidence>
<comment type="cofactor">
    <cofactor evidence="1">
        <name>FAD</name>
        <dbReference type="ChEBI" id="CHEBI:57692"/>
    </cofactor>
</comment>
<protein>
    <submittedName>
        <fullName evidence="5">2-polyprenyl-6-methoxyphenol hydroxylase-like FAD-dependent oxidoreductase</fullName>
    </submittedName>
</protein>
<dbReference type="InterPro" id="IPR002938">
    <property type="entry name" value="FAD-bd"/>
</dbReference>
<name>A0A4V6PVX2_LABRH</name>
<dbReference type="GO" id="GO:0016709">
    <property type="term" value="F:oxidoreductase activity, acting on paired donors, with incorporation or reduction of molecular oxygen, NAD(P)H as one donor, and incorporation of one atom of oxygen"/>
    <property type="evidence" value="ECO:0007669"/>
    <property type="project" value="UniProtKB-ARBA"/>
</dbReference>
<dbReference type="RefSeq" id="WP_133847464.1">
    <property type="nucleotide sequence ID" value="NZ_SNXZ01000001.1"/>
</dbReference>
<keyword evidence="6" id="KW-1185">Reference proteome</keyword>
<dbReference type="PANTHER" id="PTHR43004">
    <property type="entry name" value="TRK SYSTEM POTASSIUM UPTAKE PROTEIN"/>
    <property type="match status" value="1"/>
</dbReference>
<accession>A0A4V6PVX2</accession>
<feature type="domain" description="FAD-binding" evidence="4">
    <location>
        <begin position="6"/>
        <end position="358"/>
    </location>
</feature>
<dbReference type="Gene3D" id="3.50.50.60">
    <property type="entry name" value="FAD/NAD(P)-binding domain"/>
    <property type="match status" value="1"/>
</dbReference>
<keyword evidence="2" id="KW-0285">Flavoprotein</keyword>
<gene>
    <name evidence="5" type="ORF">EV186_101537</name>
</gene>
<dbReference type="OrthoDB" id="4141215at2"/>
<proteinExistence type="predicted"/>
<comment type="caution">
    <text evidence="5">The sequence shown here is derived from an EMBL/GenBank/DDBJ whole genome shotgun (WGS) entry which is preliminary data.</text>
</comment>
<dbReference type="InterPro" id="IPR050641">
    <property type="entry name" value="RIFMO-like"/>
</dbReference>
<organism evidence="5 6">
    <name type="scientific">Labedaea rhizosphaerae</name>
    <dbReference type="NCBI Taxonomy" id="598644"/>
    <lineage>
        <taxon>Bacteria</taxon>
        <taxon>Bacillati</taxon>
        <taxon>Actinomycetota</taxon>
        <taxon>Actinomycetes</taxon>
        <taxon>Pseudonocardiales</taxon>
        <taxon>Pseudonocardiaceae</taxon>
        <taxon>Labedaea</taxon>
    </lineage>
</organism>
<dbReference type="Pfam" id="PF21274">
    <property type="entry name" value="Rng_hyd_C"/>
    <property type="match status" value="1"/>
</dbReference>
<dbReference type="Gene3D" id="3.40.30.120">
    <property type="match status" value="1"/>
</dbReference>
<dbReference type="GO" id="GO:0071949">
    <property type="term" value="F:FAD binding"/>
    <property type="evidence" value="ECO:0007669"/>
    <property type="project" value="InterPro"/>
</dbReference>
<dbReference type="PRINTS" id="PR00420">
    <property type="entry name" value="RNGMNOXGNASE"/>
</dbReference>
<evidence type="ECO:0000259" key="4">
    <source>
        <dbReference type="Pfam" id="PF01494"/>
    </source>
</evidence>
<dbReference type="AlphaFoldDB" id="A0A4V6PVX2"/>
<evidence type="ECO:0000313" key="5">
    <source>
        <dbReference type="EMBL" id="TDQ04585.1"/>
    </source>
</evidence>
<evidence type="ECO:0000256" key="1">
    <source>
        <dbReference type="ARBA" id="ARBA00001974"/>
    </source>
</evidence>
<dbReference type="InterPro" id="IPR036188">
    <property type="entry name" value="FAD/NAD-bd_sf"/>
</dbReference>
<evidence type="ECO:0000256" key="2">
    <source>
        <dbReference type="ARBA" id="ARBA00022630"/>
    </source>
</evidence>
<dbReference type="Proteomes" id="UP000295444">
    <property type="component" value="Unassembled WGS sequence"/>
</dbReference>
<reference evidence="5 6" key="1">
    <citation type="submission" date="2019-03" db="EMBL/GenBank/DDBJ databases">
        <title>Genomic Encyclopedia of Type Strains, Phase IV (KMG-IV): sequencing the most valuable type-strain genomes for metagenomic binning, comparative biology and taxonomic classification.</title>
        <authorList>
            <person name="Goeker M."/>
        </authorList>
    </citation>
    <scope>NUCLEOTIDE SEQUENCE [LARGE SCALE GENOMIC DNA]</scope>
    <source>
        <strain evidence="5 6">DSM 45361</strain>
    </source>
</reference>
<sequence length="506" mass="54381">MTEESYDVVVAGAGPVGLMLACELRLRGVSTLVLDPLAERSDTIKAGAINVPTAEAFYRRGLLAPLSTAVMERTAELLPEVRKMFERGGMKKIGGHFAGLFKLDPTRLDPADPDVVASDKATAIVAVAQQQIEELLEKHALELGVELRRGCALTSFTARADGVTVHTGQGDVEAAWLVGCDGGRSTVRKTAGFDFPGTAPTITGHQAIVDIDGAELLGVGWQRVPDGMYVHGPIKGRILTVEFDGPPADRDDPVTAQELENSLRRLSQKDVRITGVRTATRWTDNARQATTYRMGRVLLAGDAAHVHSPFGGQGLNLGIGDAMNLGWKLAATVKGTAPDGLLDTYTEERHPLGARVLEMTRAQVALMRPDPLVEALRTVVSDLMDLDEGNQYFTKFISGMTQTYALGDHPLVGRRAPDPELADGRRIGELQQDGSAILLDLDDSAALREAVEGADIRVVTTICGAHPEWTGVLIRPDGYVAWATDDGTTDGLAEAVARWFERAENH</sequence>
<dbReference type="Gene3D" id="3.30.70.2450">
    <property type="match status" value="1"/>
</dbReference>
<dbReference type="Pfam" id="PF01494">
    <property type="entry name" value="FAD_binding_3"/>
    <property type="match status" value="1"/>
</dbReference>
<dbReference type="EMBL" id="SNXZ01000001">
    <property type="protein sequence ID" value="TDQ04585.1"/>
    <property type="molecule type" value="Genomic_DNA"/>
</dbReference>